<evidence type="ECO:0000256" key="9">
    <source>
        <dbReference type="PROSITE-ProRule" id="PRU00042"/>
    </source>
</evidence>
<gene>
    <name evidence="12" type="ORF">PECUL_23A047586</name>
</gene>
<dbReference type="Proteomes" id="UP001295444">
    <property type="component" value="Chromosome 11"/>
</dbReference>
<evidence type="ECO:0000313" key="12">
    <source>
        <dbReference type="EMBL" id="CAH2320927.1"/>
    </source>
</evidence>
<evidence type="ECO:0000256" key="8">
    <source>
        <dbReference type="ARBA" id="ARBA00023242"/>
    </source>
</evidence>
<dbReference type="EMBL" id="OW240922">
    <property type="protein sequence ID" value="CAH2320927.1"/>
    <property type="molecule type" value="Genomic_DNA"/>
</dbReference>
<evidence type="ECO:0000256" key="3">
    <source>
        <dbReference type="ARBA" id="ARBA00022723"/>
    </source>
</evidence>
<feature type="domain" description="C2H2-type" evidence="11">
    <location>
        <begin position="497"/>
        <end position="524"/>
    </location>
</feature>
<evidence type="ECO:0000256" key="7">
    <source>
        <dbReference type="ARBA" id="ARBA00023125"/>
    </source>
</evidence>
<dbReference type="InterPro" id="IPR036236">
    <property type="entry name" value="Znf_C2H2_sf"/>
</dbReference>
<dbReference type="FunFam" id="3.30.160.60:FF:000759">
    <property type="entry name" value="zinc finger protein 16"/>
    <property type="match status" value="1"/>
</dbReference>
<proteinExistence type="inferred from homology"/>
<keyword evidence="5 9" id="KW-0863">Zinc-finger</keyword>
<dbReference type="AlphaFoldDB" id="A0AAD1WMV2"/>
<feature type="domain" description="C2H2-type" evidence="11">
    <location>
        <begin position="470"/>
        <end position="496"/>
    </location>
</feature>
<feature type="compositionally biased region" description="Polar residues" evidence="10">
    <location>
        <begin position="54"/>
        <end position="63"/>
    </location>
</feature>
<feature type="region of interest" description="Disordered" evidence="10">
    <location>
        <begin position="37"/>
        <end position="70"/>
    </location>
</feature>
<evidence type="ECO:0000256" key="10">
    <source>
        <dbReference type="SAM" id="MobiDB-lite"/>
    </source>
</evidence>
<accession>A0AAD1WMV2</accession>
<dbReference type="InterPro" id="IPR013087">
    <property type="entry name" value="Znf_C2H2_type"/>
</dbReference>
<feature type="region of interest" description="Disordered" evidence="10">
    <location>
        <begin position="167"/>
        <end position="216"/>
    </location>
</feature>
<dbReference type="GO" id="GO:0000977">
    <property type="term" value="F:RNA polymerase II transcription regulatory region sequence-specific DNA binding"/>
    <property type="evidence" value="ECO:0007669"/>
    <property type="project" value="TreeGrafter"/>
</dbReference>
<dbReference type="GO" id="GO:0005634">
    <property type="term" value="C:nucleus"/>
    <property type="evidence" value="ECO:0007669"/>
    <property type="project" value="UniProtKB-SubCell"/>
</dbReference>
<organism evidence="12 13">
    <name type="scientific">Pelobates cultripes</name>
    <name type="common">Western spadefoot toad</name>
    <dbReference type="NCBI Taxonomy" id="61616"/>
    <lineage>
        <taxon>Eukaryota</taxon>
        <taxon>Metazoa</taxon>
        <taxon>Chordata</taxon>
        <taxon>Craniata</taxon>
        <taxon>Vertebrata</taxon>
        <taxon>Euteleostomi</taxon>
        <taxon>Amphibia</taxon>
        <taxon>Batrachia</taxon>
        <taxon>Anura</taxon>
        <taxon>Pelobatoidea</taxon>
        <taxon>Pelobatidae</taxon>
        <taxon>Pelobates</taxon>
    </lineage>
</organism>
<keyword evidence="7" id="KW-0238">DNA-binding</keyword>
<evidence type="ECO:0000256" key="4">
    <source>
        <dbReference type="ARBA" id="ARBA00022737"/>
    </source>
</evidence>
<sequence>MMTNTNRNQMTEKILDLTLEVNYLLTGEDCIVMKRPGESVQQSHSPGLSDGSDRAQSPSTVSPPHSLIHDGNNEQKVLKLTNQIIHLLTGEVWEYLERHNLLYNDVVTDTRRPVCPLDGSVNTLEADAFRNLSVSKSNYLVRNEEVQTGHIRAPIGKNKTRREQGISLRHKEESASCGQENYTTNDKHTHAQTENPSSLIKEESTSHEEGNLIDPDIYTNTDQMQTEIQSIYIKKQSAFGREENLTTTDKHTHLQTENPSTIIKEESTSHEEGNLIETDIYTNADQMQTEIQSIYIKKQSAFSGEENLTDTDTYTPTIQTEYPSIHIQEEPASCEQGNLTDTDIYKPREHVQTEYPSTLITDESPSCEEGNVKDTCIQTLPCFIEIQDVMNSNPQQVVTMTLRNHKFNANSESCKVLAAFSDYGKRQRVHENNKATTVGSGTNHSKYITNFIARHNSHIRRDKTCRREKVSCSECGKCFAKSKLTRHKRIHTGERPFCCLECGKRFNQKSNLTVHLKIHTGEKPFSCSECGIKMTAKASLKKHQASHKK</sequence>
<keyword evidence="4" id="KW-0677">Repeat</keyword>
<evidence type="ECO:0000313" key="13">
    <source>
        <dbReference type="Proteomes" id="UP001295444"/>
    </source>
</evidence>
<keyword evidence="8" id="KW-0539">Nucleus</keyword>
<dbReference type="FunFam" id="3.30.160.60:FF:000624">
    <property type="entry name" value="zinc finger protein 697"/>
    <property type="match status" value="1"/>
</dbReference>
<protein>
    <submittedName>
        <fullName evidence="12">Oocyte zinc finger -like</fullName>
    </submittedName>
</protein>
<evidence type="ECO:0000256" key="6">
    <source>
        <dbReference type="ARBA" id="ARBA00022833"/>
    </source>
</evidence>
<evidence type="ECO:0000259" key="11">
    <source>
        <dbReference type="PROSITE" id="PS50157"/>
    </source>
</evidence>
<reference evidence="12" key="1">
    <citation type="submission" date="2022-03" db="EMBL/GenBank/DDBJ databases">
        <authorList>
            <person name="Alioto T."/>
            <person name="Alioto T."/>
            <person name="Gomez Garrido J."/>
        </authorList>
    </citation>
    <scope>NUCLEOTIDE SEQUENCE</scope>
</reference>
<keyword evidence="6" id="KW-0862">Zinc</keyword>
<comment type="subcellular location">
    <subcellularLocation>
        <location evidence="1">Nucleus</location>
    </subcellularLocation>
</comment>
<dbReference type="GO" id="GO:0000981">
    <property type="term" value="F:DNA-binding transcription factor activity, RNA polymerase II-specific"/>
    <property type="evidence" value="ECO:0007669"/>
    <property type="project" value="TreeGrafter"/>
</dbReference>
<comment type="similarity">
    <text evidence="2">Belongs to the krueppel C2H2-type zinc-finger protein family.</text>
</comment>
<dbReference type="Gene3D" id="3.30.160.60">
    <property type="entry name" value="Classic Zinc Finger"/>
    <property type="match status" value="3"/>
</dbReference>
<keyword evidence="13" id="KW-1185">Reference proteome</keyword>
<evidence type="ECO:0000256" key="5">
    <source>
        <dbReference type="ARBA" id="ARBA00022771"/>
    </source>
</evidence>
<evidence type="ECO:0000256" key="1">
    <source>
        <dbReference type="ARBA" id="ARBA00004123"/>
    </source>
</evidence>
<dbReference type="PANTHER" id="PTHR24381">
    <property type="entry name" value="ZINC FINGER PROTEIN"/>
    <property type="match status" value="1"/>
</dbReference>
<feature type="compositionally biased region" description="Basic and acidic residues" evidence="10">
    <location>
        <begin position="200"/>
        <end position="210"/>
    </location>
</feature>
<name>A0AAD1WMV2_PELCU</name>
<evidence type="ECO:0000256" key="2">
    <source>
        <dbReference type="ARBA" id="ARBA00006991"/>
    </source>
</evidence>
<dbReference type="PANTHER" id="PTHR24381:SF390">
    <property type="entry name" value="ZINC FINGER PROTEIN 37 HOMOLOG"/>
    <property type="match status" value="1"/>
</dbReference>
<dbReference type="PROSITE" id="PS00028">
    <property type="entry name" value="ZINC_FINGER_C2H2_1"/>
    <property type="match status" value="2"/>
</dbReference>
<keyword evidence="3" id="KW-0479">Metal-binding</keyword>
<dbReference type="PROSITE" id="PS50157">
    <property type="entry name" value="ZINC_FINGER_C2H2_2"/>
    <property type="match status" value="3"/>
</dbReference>
<dbReference type="GO" id="GO:0008270">
    <property type="term" value="F:zinc ion binding"/>
    <property type="evidence" value="ECO:0007669"/>
    <property type="project" value="UniProtKB-KW"/>
</dbReference>
<feature type="domain" description="C2H2-type" evidence="11">
    <location>
        <begin position="525"/>
        <end position="549"/>
    </location>
</feature>
<dbReference type="SUPFAM" id="SSF57667">
    <property type="entry name" value="beta-beta-alpha zinc fingers"/>
    <property type="match status" value="1"/>
</dbReference>
<dbReference type="Pfam" id="PF00096">
    <property type="entry name" value="zf-C2H2"/>
    <property type="match status" value="2"/>
</dbReference>
<dbReference type="SMART" id="SM00355">
    <property type="entry name" value="ZnF_C2H2"/>
    <property type="match status" value="3"/>
</dbReference>